<sequence length="84" mass="9563">MGKQMQVDSLAMYVTLLAAAHREQRFYQLRFMWTAIAAFEEMGLPADRLEELRGLYQGFAEGVLFDQHINSQQKGADPESPPQS</sequence>
<comment type="caution">
    <text evidence="1">The sequence shown here is derived from an EMBL/GenBank/DDBJ whole genome shotgun (WGS) entry which is preliminary data.</text>
</comment>
<dbReference type="Proteomes" id="UP000615026">
    <property type="component" value="Unassembled WGS sequence"/>
</dbReference>
<protein>
    <submittedName>
        <fullName evidence="1">Uncharacterized protein</fullName>
    </submittedName>
</protein>
<gene>
    <name evidence="1" type="ORF">IQ260_00580</name>
</gene>
<keyword evidence="2" id="KW-1185">Reference proteome</keyword>
<dbReference type="RefSeq" id="WP_193989862.1">
    <property type="nucleotide sequence ID" value="NZ_JADEXP010000002.1"/>
</dbReference>
<dbReference type="EMBL" id="JADEXP010000002">
    <property type="protein sequence ID" value="MBE9065148.1"/>
    <property type="molecule type" value="Genomic_DNA"/>
</dbReference>
<evidence type="ECO:0000313" key="2">
    <source>
        <dbReference type="Proteomes" id="UP000615026"/>
    </source>
</evidence>
<name>A0A928X1A3_LEPEC</name>
<reference evidence="1" key="1">
    <citation type="submission" date="2020-10" db="EMBL/GenBank/DDBJ databases">
        <authorList>
            <person name="Castelo-Branco R."/>
            <person name="Eusebio N."/>
            <person name="Adriana R."/>
            <person name="Vieira A."/>
            <person name="Brugerolle De Fraissinette N."/>
            <person name="Rezende De Castro R."/>
            <person name="Schneider M.P."/>
            <person name="Vasconcelos V."/>
            <person name="Leao P.N."/>
        </authorList>
    </citation>
    <scope>NUCLEOTIDE SEQUENCE</scope>
    <source>
        <strain evidence="1">LEGE 11479</strain>
    </source>
</reference>
<dbReference type="AlphaFoldDB" id="A0A928X1A3"/>
<proteinExistence type="predicted"/>
<evidence type="ECO:0000313" key="1">
    <source>
        <dbReference type="EMBL" id="MBE9065148.1"/>
    </source>
</evidence>
<accession>A0A928X1A3</accession>
<organism evidence="1 2">
    <name type="scientific">Leptolyngbya cf. ectocarpi LEGE 11479</name>
    <dbReference type="NCBI Taxonomy" id="1828722"/>
    <lineage>
        <taxon>Bacteria</taxon>
        <taxon>Bacillati</taxon>
        <taxon>Cyanobacteriota</taxon>
        <taxon>Cyanophyceae</taxon>
        <taxon>Leptolyngbyales</taxon>
        <taxon>Leptolyngbyaceae</taxon>
        <taxon>Leptolyngbya group</taxon>
        <taxon>Leptolyngbya</taxon>
    </lineage>
</organism>